<reference evidence="2 3" key="1">
    <citation type="submission" date="2019-03" db="EMBL/GenBank/DDBJ databases">
        <title>Freshwater and sediment microbial communities from various areas in North America, analyzing microbe dynamics in response to fracking.</title>
        <authorList>
            <person name="Lamendella R."/>
        </authorList>
    </citation>
    <scope>NUCLEOTIDE SEQUENCE [LARGE SCALE GENOMIC DNA]</scope>
    <source>
        <strain evidence="2 3">6_TX</strain>
    </source>
</reference>
<dbReference type="InterPro" id="IPR013321">
    <property type="entry name" value="Arc_rbn_hlx_hlx"/>
</dbReference>
<dbReference type="Pfam" id="PF03869">
    <property type="entry name" value="Arc"/>
    <property type="match status" value="1"/>
</dbReference>
<name>A0A4R8G655_9GAMM</name>
<dbReference type="SUPFAM" id="SSF47598">
    <property type="entry name" value="Ribbon-helix-helix"/>
    <property type="match status" value="1"/>
</dbReference>
<sequence length="49" mass="5874">MTEQYRTQIRMPSAIADWLKRQAEEEGRSLNAQMVQMFKEAMQREQKQA</sequence>
<organism evidence="2 3">
    <name type="scientific">Modicisalibacter xianhensis</name>
    <dbReference type="NCBI Taxonomy" id="442341"/>
    <lineage>
        <taxon>Bacteria</taxon>
        <taxon>Pseudomonadati</taxon>
        <taxon>Pseudomonadota</taxon>
        <taxon>Gammaproteobacteria</taxon>
        <taxon>Oceanospirillales</taxon>
        <taxon>Halomonadaceae</taxon>
        <taxon>Modicisalibacter</taxon>
    </lineage>
</organism>
<dbReference type="GO" id="GO:0006355">
    <property type="term" value="P:regulation of DNA-templated transcription"/>
    <property type="evidence" value="ECO:0007669"/>
    <property type="project" value="InterPro"/>
</dbReference>
<evidence type="ECO:0000313" key="2">
    <source>
        <dbReference type="EMBL" id="TDX30749.1"/>
    </source>
</evidence>
<dbReference type="InterPro" id="IPR010985">
    <property type="entry name" value="Ribbon_hlx_hlx"/>
</dbReference>
<dbReference type="RefSeq" id="WP_166670999.1">
    <property type="nucleotide sequence ID" value="NZ_SOEC01000004.1"/>
</dbReference>
<accession>A0A4R8G655</accession>
<protein>
    <submittedName>
        <fullName evidence="2">Arc-like DNA binding dprotein</fullName>
    </submittedName>
</protein>
<dbReference type="EMBL" id="SOEC01000004">
    <property type="protein sequence ID" value="TDX30749.1"/>
    <property type="molecule type" value="Genomic_DNA"/>
</dbReference>
<dbReference type="Proteomes" id="UP000294489">
    <property type="component" value="Unassembled WGS sequence"/>
</dbReference>
<evidence type="ECO:0000313" key="3">
    <source>
        <dbReference type="Proteomes" id="UP000294489"/>
    </source>
</evidence>
<proteinExistence type="predicted"/>
<dbReference type="InterPro" id="IPR005569">
    <property type="entry name" value="Arc_DNA-bd_dom"/>
</dbReference>
<comment type="caution">
    <text evidence="2">The sequence shown here is derived from an EMBL/GenBank/DDBJ whole genome shotgun (WGS) entry which is preliminary data.</text>
</comment>
<evidence type="ECO:0000259" key="1">
    <source>
        <dbReference type="Pfam" id="PF03869"/>
    </source>
</evidence>
<dbReference type="AlphaFoldDB" id="A0A4R8G655"/>
<gene>
    <name evidence="2" type="ORF">DFO67_1044</name>
</gene>
<dbReference type="Gene3D" id="1.10.1220.10">
    <property type="entry name" value="Met repressor-like"/>
    <property type="match status" value="1"/>
</dbReference>
<dbReference type="GO" id="GO:0003677">
    <property type="term" value="F:DNA binding"/>
    <property type="evidence" value="ECO:0007669"/>
    <property type="project" value="InterPro"/>
</dbReference>
<feature type="domain" description="Arc-like DNA binding" evidence="1">
    <location>
        <begin position="9"/>
        <end position="45"/>
    </location>
</feature>